<name>A0A1I2UDZ8_9BACT</name>
<dbReference type="Gene3D" id="3.20.20.80">
    <property type="entry name" value="Glycosidases"/>
    <property type="match status" value="1"/>
</dbReference>
<dbReference type="InterPro" id="IPR017853">
    <property type="entry name" value="GH"/>
</dbReference>
<gene>
    <name evidence="1" type="ORF">SAMN04487988_107201</name>
</gene>
<accession>A0A1I2UDZ8</accession>
<sequence>MGVHCGECGGYNQTPHDVFLAWFGDVLKVLKEMEVGFGIWEFSGAFGVLNSGRKDVEYEDWYGEKLDRKYLELLQKQI</sequence>
<keyword evidence="2" id="KW-1185">Reference proteome</keyword>
<dbReference type="SUPFAM" id="SSF51445">
    <property type="entry name" value="(Trans)glycosidases"/>
    <property type="match status" value="1"/>
</dbReference>
<protein>
    <submittedName>
        <fullName evidence="1">Uncharacterized protein</fullName>
    </submittedName>
</protein>
<dbReference type="EMBL" id="FOPC01000007">
    <property type="protein sequence ID" value="SFG75435.1"/>
    <property type="molecule type" value="Genomic_DNA"/>
</dbReference>
<dbReference type="STRING" id="435880.SAMN04487988_107201"/>
<reference evidence="2" key="1">
    <citation type="submission" date="2016-10" db="EMBL/GenBank/DDBJ databases">
        <authorList>
            <person name="Varghese N."/>
            <person name="Submissions S."/>
        </authorList>
    </citation>
    <scope>NUCLEOTIDE SEQUENCE [LARGE SCALE GENOMIC DNA]</scope>
    <source>
        <strain evidence="2">DSM 19315</strain>
    </source>
</reference>
<evidence type="ECO:0000313" key="2">
    <source>
        <dbReference type="Proteomes" id="UP000199642"/>
    </source>
</evidence>
<organism evidence="1 2">
    <name type="scientific">Algoriphagus hitonicola</name>
    <dbReference type="NCBI Taxonomy" id="435880"/>
    <lineage>
        <taxon>Bacteria</taxon>
        <taxon>Pseudomonadati</taxon>
        <taxon>Bacteroidota</taxon>
        <taxon>Cytophagia</taxon>
        <taxon>Cytophagales</taxon>
        <taxon>Cyclobacteriaceae</taxon>
        <taxon>Algoriphagus</taxon>
    </lineage>
</organism>
<dbReference type="Proteomes" id="UP000199642">
    <property type="component" value="Unassembled WGS sequence"/>
</dbReference>
<dbReference type="AlphaFoldDB" id="A0A1I2UDZ8"/>
<evidence type="ECO:0000313" key="1">
    <source>
        <dbReference type="EMBL" id="SFG75435.1"/>
    </source>
</evidence>
<proteinExistence type="predicted"/>